<comment type="caution">
    <text evidence="10">The sequence shown here is derived from an EMBL/GenBank/DDBJ whole genome shotgun (WGS) entry which is preliminary data.</text>
</comment>
<evidence type="ECO:0000259" key="9">
    <source>
        <dbReference type="PROSITE" id="PS50972"/>
    </source>
</evidence>
<dbReference type="GeneID" id="61064938"/>
<dbReference type="CDD" id="cd00739">
    <property type="entry name" value="DHPS"/>
    <property type="match status" value="1"/>
</dbReference>
<dbReference type="Pfam" id="PF00809">
    <property type="entry name" value="Pterin_bind"/>
    <property type="match status" value="1"/>
</dbReference>
<dbReference type="AlphaFoldDB" id="A0A5L4ICJ9"/>
<evidence type="ECO:0000256" key="6">
    <source>
        <dbReference type="ARBA" id="ARBA00022723"/>
    </source>
</evidence>
<dbReference type="EC" id="2.5.1.15" evidence="4"/>
<sequence length="380" mass="42805">MRVFKIDANSGFESICYTIKPQKAGLNIMKQKSHLNFFYIKDIKRAAANILKQDALSIGAELVSSKETVLGGDELENALLIANDKQISYLAKKELMQDFGLKTLAKFISKEFRKPDNPLIMGVLNFNEDSFNPSSRTNIHEAVFKIEKMINDGASYVDIGMVSSRPGSQYIGSEHEFNRVKPVIDEIYSNKLHEKVKLSLDSFDKKCLRYALERGFSMINDISADCSLATLAKEFGASYCLMHKKGDPQTMQQNVCDCEILSEVDDFFSKKLEILESLGAKDIYLDVGIGFGKTPRDNMILIKHLEHFLHFGYPLFVGASRKSVIDFYSKSSVEQRLAGTLFLHLNAFYNGASIVRVHDVGEHAQMFKLALAYRDLDIEG</sequence>
<reference evidence="10 11" key="1">
    <citation type="submission" date="2018-06" db="EMBL/GenBank/DDBJ databases">
        <authorList>
            <consortium name="PulseNet: The National Subtyping Network for Foodborne Disease Surveillance"/>
            <person name="Tarr C.L."/>
            <person name="Trees E."/>
            <person name="Katz L.S."/>
            <person name="Carleton-Romer H.A."/>
            <person name="Stroika S."/>
            <person name="Kucerova Z."/>
            <person name="Roache K.F."/>
            <person name="Sabol A.L."/>
            <person name="Besser J."/>
            <person name="Gerner-Smidt P."/>
        </authorList>
    </citation>
    <scope>NUCLEOTIDE SEQUENCE [LARGE SCALE GENOMIC DNA]</scope>
    <source>
        <strain evidence="10 11">PNUSAC001503</strain>
    </source>
</reference>
<dbReference type="PIRSF" id="PIRSF000501">
    <property type="entry name" value="DHPS_Campy_prd"/>
    <property type="match status" value="1"/>
</dbReference>
<protein>
    <recommendedName>
        <fullName evidence="4">dihydropteroate synthase</fullName>
        <ecNumber evidence="4">2.5.1.15</ecNumber>
    </recommendedName>
</protein>
<evidence type="ECO:0000256" key="3">
    <source>
        <dbReference type="ARBA" id="ARBA00004763"/>
    </source>
</evidence>
<comment type="catalytic activity">
    <reaction evidence="1">
        <text>(7,8-dihydropterin-6-yl)methyl diphosphate + 4-aminobenzoate = 7,8-dihydropteroate + diphosphate</text>
        <dbReference type="Rhea" id="RHEA:19949"/>
        <dbReference type="ChEBI" id="CHEBI:17836"/>
        <dbReference type="ChEBI" id="CHEBI:17839"/>
        <dbReference type="ChEBI" id="CHEBI:33019"/>
        <dbReference type="ChEBI" id="CHEBI:72950"/>
        <dbReference type="EC" id="2.5.1.15"/>
    </reaction>
</comment>
<evidence type="ECO:0000256" key="8">
    <source>
        <dbReference type="ARBA" id="ARBA00022909"/>
    </source>
</evidence>
<dbReference type="PANTHER" id="PTHR20941:SF1">
    <property type="entry name" value="FOLIC ACID SYNTHESIS PROTEIN FOL1"/>
    <property type="match status" value="1"/>
</dbReference>
<dbReference type="PANTHER" id="PTHR20941">
    <property type="entry name" value="FOLATE SYNTHESIS PROTEINS"/>
    <property type="match status" value="1"/>
</dbReference>
<accession>A0A5L4ICJ9</accession>
<comment type="cofactor">
    <cofactor evidence="2">
        <name>Mg(2+)</name>
        <dbReference type="ChEBI" id="CHEBI:18420"/>
    </cofactor>
</comment>
<comment type="pathway">
    <text evidence="3">Cofactor biosynthesis; tetrahydrofolate biosynthesis; 7,8-dihydrofolate from 2-amino-4-hydroxy-6-hydroxymethyl-7,8-dihydropteridine diphosphate and 4-aminobenzoate: step 1/2.</text>
</comment>
<dbReference type="Gene3D" id="3.20.20.20">
    <property type="entry name" value="Dihydropteroate synthase-like"/>
    <property type="match status" value="1"/>
</dbReference>
<organism evidence="10 11">
    <name type="scientific">Campylobacter fetus</name>
    <dbReference type="NCBI Taxonomy" id="196"/>
    <lineage>
        <taxon>Bacteria</taxon>
        <taxon>Pseudomonadati</taxon>
        <taxon>Campylobacterota</taxon>
        <taxon>Epsilonproteobacteria</taxon>
        <taxon>Campylobacterales</taxon>
        <taxon>Campylobacteraceae</taxon>
        <taxon>Campylobacter</taxon>
    </lineage>
</organism>
<evidence type="ECO:0000313" key="11">
    <source>
        <dbReference type="Proteomes" id="UP000535509"/>
    </source>
</evidence>
<dbReference type="InterPro" id="IPR000489">
    <property type="entry name" value="Pterin-binding_dom"/>
</dbReference>
<keyword evidence="6" id="KW-0479">Metal-binding</keyword>
<gene>
    <name evidence="10" type="primary">folP</name>
    <name evidence="10" type="ORF">CX802_05990</name>
</gene>
<keyword evidence="11" id="KW-1185">Reference proteome</keyword>
<dbReference type="GO" id="GO:0005829">
    <property type="term" value="C:cytosol"/>
    <property type="evidence" value="ECO:0007669"/>
    <property type="project" value="TreeGrafter"/>
</dbReference>
<keyword evidence="5 10" id="KW-0808">Transferase</keyword>
<evidence type="ECO:0000256" key="5">
    <source>
        <dbReference type="ARBA" id="ARBA00022679"/>
    </source>
</evidence>
<dbReference type="SUPFAM" id="SSF51717">
    <property type="entry name" value="Dihydropteroate synthetase-like"/>
    <property type="match status" value="1"/>
</dbReference>
<dbReference type="InterPro" id="IPR045031">
    <property type="entry name" value="DHP_synth-like"/>
</dbReference>
<feature type="domain" description="Pterin-binding" evidence="9">
    <location>
        <begin position="118"/>
        <end position="368"/>
    </location>
</feature>
<dbReference type="GO" id="GO:0046872">
    <property type="term" value="F:metal ion binding"/>
    <property type="evidence" value="ECO:0007669"/>
    <property type="project" value="UniProtKB-KW"/>
</dbReference>
<dbReference type="GO" id="GO:0046654">
    <property type="term" value="P:tetrahydrofolate biosynthetic process"/>
    <property type="evidence" value="ECO:0007669"/>
    <property type="project" value="TreeGrafter"/>
</dbReference>
<evidence type="ECO:0000256" key="7">
    <source>
        <dbReference type="ARBA" id="ARBA00022842"/>
    </source>
</evidence>
<keyword evidence="7" id="KW-0460">Magnesium</keyword>
<dbReference type="NCBIfam" id="TIGR01496">
    <property type="entry name" value="DHPS"/>
    <property type="match status" value="1"/>
</dbReference>
<proteinExistence type="predicted"/>
<dbReference type="OMA" id="FATPRDC"/>
<dbReference type="PROSITE" id="PS50972">
    <property type="entry name" value="PTERIN_BINDING"/>
    <property type="match status" value="1"/>
</dbReference>
<evidence type="ECO:0000256" key="2">
    <source>
        <dbReference type="ARBA" id="ARBA00001946"/>
    </source>
</evidence>
<evidence type="ECO:0000256" key="4">
    <source>
        <dbReference type="ARBA" id="ARBA00012458"/>
    </source>
</evidence>
<dbReference type="GO" id="GO:0046656">
    <property type="term" value="P:folic acid biosynthetic process"/>
    <property type="evidence" value="ECO:0007669"/>
    <property type="project" value="UniProtKB-KW"/>
</dbReference>
<dbReference type="EMBL" id="AABTCC010000016">
    <property type="protein sequence ID" value="EAI8859377.1"/>
    <property type="molecule type" value="Genomic_DNA"/>
</dbReference>
<name>A0A5L4ICJ9_CAMFE</name>
<dbReference type="GO" id="GO:0004156">
    <property type="term" value="F:dihydropteroate synthase activity"/>
    <property type="evidence" value="ECO:0007669"/>
    <property type="project" value="UniProtKB-EC"/>
</dbReference>
<dbReference type="InterPro" id="IPR006390">
    <property type="entry name" value="DHP_synth_dom"/>
</dbReference>
<dbReference type="Proteomes" id="UP000535509">
    <property type="component" value="Unassembled WGS sequence"/>
</dbReference>
<dbReference type="InterPro" id="IPR016227">
    <property type="entry name" value="Dihydropteroate_synthase_prd"/>
</dbReference>
<keyword evidence="8" id="KW-0289">Folate biosynthesis</keyword>
<dbReference type="InterPro" id="IPR011005">
    <property type="entry name" value="Dihydropteroate_synth-like_sf"/>
</dbReference>
<evidence type="ECO:0000256" key="1">
    <source>
        <dbReference type="ARBA" id="ARBA00000012"/>
    </source>
</evidence>
<dbReference type="RefSeq" id="WP_010403161.1">
    <property type="nucleotide sequence ID" value="NZ_AACCWO020000013.1"/>
</dbReference>
<evidence type="ECO:0000313" key="10">
    <source>
        <dbReference type="EMBL" id="EAI8859377.1"/>
    </source>
</evidence>